<feature type="domain" description="Gp5/Type VI secretion system Vgr protein OB-fold" evidence="1">
    <location>
        <begin position="11"/>
        <end position="46"/>
    </location>
</feature>
<name>A0A6J7WM73_9CAUD</name>
<sequence>MLPEAKYPGFYRAVVVDNADPKNLGRLKMMVPQVSGENVTDWAWPVLGGISQFKPVYGEWQADYAQTAASATVAYPVTLGTNDGTYGVGLENNSEIHFSLAGVYNIQFSFQFECSDTSDQDVTIWLRKNGVDVPGSAGFVSVPGKHGTTPGHCIAAWNYVLEFGSDDYFQLMWHVSSTTVSMPYYAAGTSPTHPTTASAILTVAAVGKVSPAPTEGVWAAFEGGDPNFPLWIGTF</sequence>
<gene>
    <name evidence="2" type="ORF">UFOVP113_20</name>
    <name evidence="3" type="ORF">UFOVP225_7</name>
</gene>
<dbReference type="EMBL" id="LR796231">
    <property type="protein sequence ID" value="CAB4128100.1"/>
    <property type="molecule type" value="Genomic_DNA"/>
</dbReference>
<evidence type="ECO:0000313" key="2">
    <source>
        <dbReference type="EMBL" id="CAB4128100.1"/>
    </source>
</evidence>
<protein>
    <recommendedName>
        <fullName evidence="1">Gp5/Type VI secretion system Vgr protein OB-fold domain-containing protein</fullName>
    </recommendedName>
</protein>
<reference evidence="3" key="1">
    <citation type="submission" date="2020-05" db="EMBL/GenBank/DDBJ databases">
        <authorList>
            <person name="Chiriac C."/>
            <person name="Salcher M."/>
            <person name="Ghai R."/>
            <person name="Kavagutti S V."/>
        </authorList>
    </citation>
    <scope>NUCLEOTIDE SEQUENCE</scope>
</reference>
<evidence type="ECO:0000259" key="1">
    <source>
        <dbReference type="Pfam" id="PF04717"/>
    </source>
</evidence>
<evidence type="ECO:0000313" key="3">
    <source>
        <dbReference type="EMBL" id="CAB5218936.1"/>
    </source>
</evidence>
<dbReference type="EMBL" id="LR798275">
    <property type="protein sequence ID" value="CAB5218936.1"/>
    <property type="molecule type" value="Genomic_DNA"/>
</dbReference>
<proteinExistence type="predicted"/>
<accession>A0A6J7WM73</accession>
<dbReference type="Pfam" id="PF04717">
    <property type="entry name" value="Phage_base_V"/>
    <property type="match status" value="1"/>
</dbReference>
<organism evidence="3">
    <name type="scientific">uncultured Caudovirales phage</name>
    <dbReference type="NCBI Taxonomy" id="2100421"/>
    <lineage>
        <taxon>Viruses</taxon>
        <taxon>Duplodnaviria</taxon>
        <taxon>Heunggongvirae</taxon>
        <taxon>Uroviricota</taxon>
        <taxon>Caudoviricetes</taxon>
        <taxon>Peduoviridae</taxon>
        <taxon>Maltschvirus</taxon>
        <taxon>Maltschvirus maltsch</taxon>
    </lineage>
</organism>
<dbReference type="InterPro" id="IPR006531">
    <property type="entry name" value="Gp5/Vgr_OB"/>
</dbReference>